<dbReference type="Gene3D" id="1.20.1260.10">
    <property type="match status" value="1"/>
</dbReference>
<comment type="caution">
    <text evidence="1">The sequence shown here is derived from an EMBL/GenBank/DDBJ whole genome shotgun (WGS) entry which is preliminary data.</text>
</comment>
<dbReference type="InterPro" id="IPR012347">
    <property type="entry name" value="Ferritin-like"/>
</dbReference>
<dbReference type="SUPFAM" id="SSF47240">
    <property type="entry name" value="Ferritin-like"/>
    <property type="match status" value="1"/>
</dbReference>
<name>A0A3N1PEI6_9GAMM</name>
<dbReference type="STRING" id="584787.GCA_001247655_03177"/>
<dbReference type="InterPro" id="IPR010386">
    <property type="entry name" value="tRNA-Hydrxlase_MiaE"/>
</dbReference>
<evidence type="ECO:0000313" key="1">
    <source>
        <dbReference type="EMBL" id="ROQ29872.1"/>
    </source>
</evidence>
<reference evidence="1 2" key="1">
    <citation type="submission" date="2018-11" db="EMBL/GenBank/DDBJ databases">
        <title>Genomic Encyclopedia of Type Strains, Phase IV (KMG-IV): sequencing the most valuable type-strain genomes for metagenomic binning, comparative biology and taxonomic classification.</title>
        <authorList>
            <person name="Goeker M."/>
        </authorList>
    </citation>
    <scope>NUCLEOTIDE SEQUENCE [LARGE SCALE GENOMIC DNA]</scope>
    <source>
        <strain evidence="1 2">DSM 21945</strain>
    </source>
</reference>
<dbReference type="AlphaFoldDB" id="A0A3N1PEI6"/>
<dbReference type="EMBL" id="RJUL01000002">
    <property type="protein sequence ID" value="ROQ29872.1"/>
    <property type="molecule type" value="Genomic_DNA"/>
</dbReference>
<dbReference type="PANTHER" id="PTHR42637">
    <property type="entry name" value="TRNA-(MS[2]IO[6]A)-HYDROXYLASE"/>
    <property type="match status" value="1"/>
</dbReference>
<dbReference type="Pfam" id="PF06175">
    <property type="entry name" value="MiaE"/>
    <property type="match status" value="1"/>
</dbReference>
<dbReference type="InterPro" id="IPR009078">
    <property type="entry name" value="Ferritin-like_SF"/>
</dbReference>
<dbReference type="NCBIfam" id="NF047790">
    <property type="entry name" value="tRNAmsioHdxaseMiaE"/>
    <property type="match status" value="1"/>
</dbReference>
<evidence type="ECO:0000313" key="2">
    <source>
        <dbReference type="Proteomes" id="UP000268033"/>
    </source>
</evidence>
<keyword evidence="2" id="KW-1185">Reference proteome</keyword>
<gene>
    <name evidence="1" type="ORF">EDC28_102247</name>
</gene>
<accession>A0A3N1PEI6</accession>
<dbReference type="GO" id="GO:0045301">
    <property type="term" value="F:tRNA 2-(methylsulfanyl)-N(6)-isopentenyladenosine(37) hydroxylase activity"/>
    <property type="evidence" value="ECO:0007669"/>
    <property type="project" value="InterPro"/>
</dbReference>
<dbReference type="Proteomes" id="UP000268033">
    <property type="component" value="Unassembled WGS sequence"/>
</dbReference>
<sequence length="258" mass="28690">MAISLNDYQSLLGPIEAFLGCPTPKAWLDVATQPESLPLLLVDHCNCELKAAQTAIWLIRRYAVDNASGKALLDWVKPYEDFVYRKAPGDFGGAKNALVGELASKEGFAHGADILDKMVRLIKEELHHFEQVLALMEARGVPYQTVTAARYAKGLIGAVRDHEPWTLVDKLIIGAFIEARSCERFAKLAPLLDEDIGRFYVSLLRSEARHYQDYLTLAKQVAGTDISDRVAYFRAREAELIQSPDNQFRFHSGAPAAA</sequence>
<dbReference type="RefSeq" id="WP_123420747.1">
    <property type="nucleotide sequence ID" value="NZ_JBLXEP010000005.1"/>
</dbReference>
<protein>
    <submittedName>
        <fullName evidence="1">tRNA-(Ms[2]io[6]A)-hydroxylase</fullName>
    </submittedName>
</protein>
<dbReference type="CDD" id="cd07910">
    <property type="entry name" value="MiaE"/>
    <property type="match status" value="1"/>
</dbReference>
<dbReference type="PANTHER" id="PTHR42637:SF1">
    <property type="entry name" value="TRNA 2-(METHYLSULFANYL)-N(6)-ISOPENTENYLADENOSINE(37) HYDROXYLASE"/>
    <property type="match status" value="1"/>
</dbReference>
<proteinExistence type="predicted"/>
<dbReference type="GO" id="GO:0006400">
    <property type="term" value="P:tRNA modification"/>
    <property type="evidence" value="ECO:0007669"/>
    <property type="project" value="InterPro"/>
</dbReference>
<dbReference type="PIRSF" id="PIRSF020736">
    <property type="entry name" value="MiaE"/>
    <property type="match status" value="1"/>
</dbReference>
<organism evidence="1 2">
    <name type="scientific">Gallaecimonas pentaromativorans</name>
    <dbReference type="NCBI Taxonomy" id="584787"/>
    <lineage>
        <taxon>Bacteria</taxon>
        <taxon>Pseudomonadati</taxon>
        <taxon>Pseudomonadota</taxon>
        <taxon>Gammaproteobacteria</taxon>
        <taxon>Enterobacterales</taxon>
        <taxon>Gallaecimonadaceae</taxon>
        <taxon>Gallaecimonas</taxon>
    </lineage>
</organism>